<reference evidence="2 3" key="1">
    <citation type="submission" date="2015-06" db="EMBL/GenBank/DDBJ databases">
        <title>Genome sequence of Mycobacterium conceptionense strain MLE.</title>
        <authorList>
            <person name="Greninger A.L."/>
            <person name="Cunningham G."/>
            <person name="Chiu C.Y."/>
            <person name="Miller S."/>
        </authorList>
    </citation>
    <scope>NUCLEOTIDE SEQUENCE [LARGE SCALE GENOMIC DNA]</scope>
    <source>
        <strain evidence="2 3">MLE</strain>
    </source>
</reference>
<dbReference type="NCBIfam" id="TIGR00318">
    <property type="entry name" value="cyaB"/>
    <property type="match status" value="1"/>
</dbReference>
<sequence>MREVEIMARLDDLQAFTSKLVEMSAIVGEEMHQDDRIYVPAPLALREVDAHVTPILRVRVEDGKTKLTLKRNAQPGPDSLNNIEHEVEVSDAQTADSILREMGQHVCMRVKKIRRLAEMNGFELCIDSVEGLGDFVEVEALTETADDVEGTRERMWLLLEELGVNRAAQVTKSYDRQIDEMHQLGQQTPHDSTLNGG</sequence>
<dbReference type="AlphaFoldDB" id="A0A0J8TZL7"/>
<dbReference type="InterPro" id="IPR008173">
    <property type="entry name" value="Adenylyl_cyclase_CyaB"/>
</dbReference>
<dbReference type="Gene3D" id="2.40.320.10">
    <property type="entry name" value="Hypothetical Protein Pfu-838710-001"/>
    <property type="match status" value="1"/>
</dbReference>
<dbReference type="SMART" id="SM01118">
    <property type="entry name" value="CYTH"/>
    <property type="match status" value="1"/>
</dbReference>
<dbReference type="InterPro" id="IPR033469">
    <property type="entry name" value="CYTH-like_dom_sf"/>
</dbReference>
<dbReference type="SUPFAM" id="SSF55154">
    <property type="entry name" value="CYTH-like phosphatases"/>
    <property type="match status" value="1"/>
</dbReference>
<accession>A0A0J8TZL7</accession>
<dbReference type="Pfam" id="PF01928">
    <property type="entry name" value="CYTH"/>
    <property type="match status" value="1"/>
</dbReference>
<dbReference type="InterPro" id="IPR023577">
    <property type="entry name" value="CYTH_domain"/>
</dbReference>
<organism evidence="2 3">
    <name type="scientific">Mycolicibacterium conceptionense</name>
    <dbReference type="NCBI Taxonomy" id="451644"/>
    <lineage>
        <taxon>Bacteria</taxon>
        <taxon>Bacillati</taxon>
        <taxon>Actinomycetota</taxon>
        <taxon>Actinomycetes</taxon>
        <taxon>Mycobacteriales</taxon>
        <taxon>Mycobacteriaceae</taxon>
        <taxon>Mycolicibacterium</taxon>
    </lineage>
</organism>
<evidence type="ECO:0000259" key="1">
    <source>
        <dbReference type="PROSITE" id="PS51707"/>
    </source>
</evidence>
<evidence type="ECO:0000313" key="2">
    <source>
        <dbReference type="EMBL" id="KMV14818.1"/>
    </source>
</evidence>
<dbReference type="Proteomes" id="UP000037594">
    <property type="component" value="Unassembled WGS sequence"/>
</dbReference>
<feature type="domain" description="CYTH" evidence="1">
    <location>
        <begin position="1"/>
        <end position="180"/>
    </location>
</feature>
<dbReference type="OrthoDB" id="3216512at2"/>
<protein>
    <recommendedName>
        <fullName evidence="1">CYTH domain-containing protein</fullName>
    </recommendedName>
</protein>
<dbReference type="CDD" id="cd07890">
    <property type="entry name" value="CYTH-like_AC_IV-like"/>
    <property type="match status" value="1"/>
</dbReference>
<dbReference type="PATRIC" id="fig|451644.5.peg.5768"/>
<dbReference type="EMBL" id="LFOD01000039">
    <property type="protein sequence ID" value="KMV14818.1"/>
    <property type="molecule type" value="Genomic_DNA"/>
</dbReference>
<dbReference type="RefSeq" id="WP_048896354.1">
    <property type="nucleotide sequence ID" value="NZ_LFOD01000039.1"/>
</dbReference>
<evidence type="ECO:0000313" key="3">
    <source>
        <dbReference type="Proteomes" id="UP000037594"/>
    </source>
</evidence>
<gene>
    <name evidence="2" type="ORF">ACT17_27980</name>
</gene>
<dbReference type="PANTHER" id="PTHR21028">
    <property type="entry name" value="SI:CH211-156B7.4"/>
    <property type="match status" value="1"/>
</dbReference>
<comment type="caution">
    <text evidence="2">The sequence shown here is derived from an EMBL/GenBank/DDBJ whole genome shotgun (WGS) entry which is preliminary data.</text>
</comment>
<dbReference type="PROSITE" id="PS51707">
    <property type="entry name" value="CYTH"/>
    <property type="match status" value="1"/>
</dbReference>
<dbReference type="PANTHER" id="PTHR21028:SF2">
    <property type="entry name" value="CYTH DOMAIN-CONTAINING PROTEIN"/>
    <property type="match status" value="1"/>
</dbReference>
<name>A0A0J8TZL7_9MYCO</name>
<proteinExistence type="predicted"/>